<protein>
    <recommendedName>
        <fullName evidence="4">F-box domain-containing protein</fullName>
    </recommendedName>
</protein>
<evidence type="ECO:0000256" key="1">
    <source>
        <dbReference type="SAM" id="MobiDB-lite"/>
    </source>
</evidence>
<evidence type="ECO:0000313" key="2">
    <source>
        <dbReference type="EMBL" id="USW58365.1"/>
    </source>
</evidence>
<name>A0A9Q9EPR7_9PEZI</name>
<keyword evidence="3" id="KW-1185">Reference proteome</keyword>
<dbReference type="Proteomes" id="UP001056384">
    <property type="component" value="Chromosome 11"/>
</dbReference>
<accession>A0A9Q9EPR7</accession>
<evidence type="ECO:0008006" key="4">
    <source>
        <dbReference type="Google" id="ProtNLM"/>
    </source>
</evidence>
<sequence length="520" mass="59324">MAFLDDLPAELVENIVHCMTLHEICALRLANRSIASKASQDHFRSFYRSKRVDIDERGLKDFVVVTANAGMGCLIDDFTLTGLVYNSLSISSQLRSGNMRQTTEVSDGGHIKTGWRSSTEEERNALQRQLNTLQRRQEAQLHFLQSEDAQRLLVKAFRNIVKGRSPHKQLSVTLDLAVFREDALIRSTPVQGGSWRMIWQAAADTFQLVDDAIDASTLPIHTLRIFPAYGNNAQRRCALFCTEVPHVIKYSGLETCLARLKTLTLTFSDASIKFDDRDAELVTLCDKHELARQQRGGSTTHDLNRMMEAQRSENFTGLVSFVQSCHHLETLDLHRYRLMKGPNSTGNIQGDKISHLLFQRLTLPHLRDCRLRGFRVGSENTLMFLQRHRLHKLLLKNFVLSAGTFRVIFDHCTGDGKDVQTAQPDLERIEFEDLFQEETFVALTINQTVTRERLVTYVGPDIEHDSDIGGLRSNNMIQRWRTGTKRPIQYITHDLTGNAMLRLGEKKKNMEEFGPPDYTH</sequence>
<feature type="region of interest" description="Disordered" evidence="1">
    <location>
        <begin position="99"/>
        <end position="118"/>
    </location>
</feature>
<evidence type="ECO:0000313" key="3">
    <source>
        <dbReference type="Proteomes" id="UP001056384"/>
    </source>
</evidence>
<dbReference type="AlphaFoldDB" id="A0A9Q9EPR7"/>
<reference evidence="2" key="1">
    <citation type="submission" date="2022-06" db="EMBL/GenBank/DDBJ databases">
        <title>Complete genome sequences of two strains of the flax pathogen Septoria linicola.</title>
        <authorList>
            <person name="Lapalu N."/>
            <person name="Simon A."/>
            <person name="Demenou B."/>
            <person name="Paumier D."/>
            <person name="Guillot M.-P."/>
            <person name="Gout L."/>
            <person name="Valade R."/>
        </authorList>
    </citation>
    <scope>NUCLEOTIDE SEQUENCE</scope>
    <source>
        <strain evidence="2">SE15195</strain>
    </source>
</reference>
<proteinExistence type="predicted"/>
<dbReference type="EMBL" id="CP099428">
    <property type="protein sequence ID" value="USW58365.1"/>
    <property type="molecule type" value="Genomic_DNA"/>
</dbReference>
<dbReference type="OrthoDB" id="3438345at2759"/>
<gene>
    <name evidence="2" type="ORF">Slin15195_G116840</name>
</gene>
<organism evidence="2 3">
    <name type="scientific">Septoria linicola</name>
    <dbReference type="NCBI Taxonomy" id="215465"/>
    <lineage>
        <taxon>Eukaryota</taxon>
        <taxon>Fungi</taxon>
        <taxon>Dikarya</taxon>
        <taxon>Ascomycota</taxon>
        <taxon>Pezizomycotina</taxon>
        <taxon>Dothideomycetes</taxon>
        <taxon>Dothideomycetidae</taxon>
        <taxon>Mycosphaerellales</taxon>
        <taxon>Mycosphaerellaceae</taxon>
        <taxon>Septoria</taxon>
    </lineage>
</organism>